<evidence type="ECO:0000256" key="4">
    <source>
        <dbReference type="RuleBase" id="RU365026"/>
    </source>
</evidence>
<sequence length="601" mass="66114">MVVPVISEESAEVEVLEARLAKTVELTTKIAASLARLQLSGTNVETAVKPIYGKTTSLTIRAQNIDATLAALDRVRKPADIVSVEEATIKAGPQKVGLSEYLACLNRLNAGLQSLKQANMRSQQTALKRMTDLLKAGTLEMENLFRQALAEDSNAVEPLHYITKELPFPTFSAQKINVLVVLNNYLSSPIAQASGLDPDTPSIYAQIRSTYLVATLSSLSQATLNTAQRSPTDKKPYDKGSNGIIVYLNALEAIFAAEYENICHLFPSNIWTKLYASTVSSEMSALKSTIFELDRVVKANLMLDCFLAFDVIETVTPASSRLGAKTGEKEGFADALKPIRQTAQASFAVMLEDVRKTVSGLQTLPADNGVLEITQAMMGRLRRLTDYKLAITGLLIGLGDGNWKSAPTNSSASLPSLTQFDVGADGTTLLAHFCNDVIDALMIQLEAKAKTLIKKPAAVSVLLINNAFYVESQVKRSELGTIMAGAGVRAIESRRKKAVESYMEPWKEAAAFVTEERFSNAKKEKDSVKDKFKNFNALFEELVNRHKAFFWADKDVSSMMRKEVAFIVPIYAKFWDKYKEGMRDKYVKWDKQGVEQIVSGL</sequence>
<keyword evidence="7" id="KW-1185">Reference proteome</keyword>
<dbReference type="GO" id="GO:0006887">
    <property type="term" value="P:exocytosis"/>
    <property type="evidence" value="ECO:0007669"/>
    <property type="project" value="UniProtKB-KW"/>
</dbReference>
<evidence type="ECO:0000259" key="5">
    <source>
        <dbReference type="Pfam" id="PF03081"/>
    </source>
</evidence>
<feature type="domain" description="Exocyst complex subunit Exo70 C-terminal" evidence="5">
    <location>
        <begin position="241"/>
        <end position="599"/>
    </location>
</feature>
<dbReference type="OrthoDB" id="1922221at2759"/>
<evidence type="ECO:0000313" key="7">
    <source>
        <dbReference type="Proteomes" id="UP000275078"/>
    </source>
</evidence>
<comment type="subcellular location">
    <subcellularLocation>
        <location evidence="4">Bud</location>
    </subcellularLocation>
    <subcellularLocation>
        <location evidence="4">Bud neck</location>
    </subcellularLocation>
</comment>
<dbReference type="InterPro" id="IPR046364">
    <property type="entry name" value="Exo70_C"/>
</dbReference>
<comment type="function">
    <text evidence="4">Involved in the secretory pathway as part of the exocyst complex which tethers secretory vesicles to the sites of exocytosis. Also plays a role in the assembly of the exocyst.</text>
</comment>
<dbReference type="PANTHER" id="PTHR12542">
    <property type="entry name" value="EXOCYST COMPLEX PROTEIN EXO70"/>
    <property type="match status" value="1"/>
</dbReference>
<dbReference type="PANTHER" id="PTHR12542:SF41">
    <property type="entry name" value="EXOCYST COMPLEX COMPONENT 7"/>
    <property type="match status" value="1"/>
</dbReference>
<evidence type="ECO:0000256" key="1">
    <source>
        <dbReference type="ARBA" id="ARBA00006756"/>
    </source>
</evidence>
<dbReference type="InterPro" id="IPR016159">
    <property type="entry name" value="Cullin_repeat-like_dom_sf"/>
</dbReference>
<dbReference type="AlphaFoldDB" id="A0A3N4I7M6"/>
<evidence type="ECO:0000256" key="2">
    <source>
        <dbReference type="ARBA" id="ARBA00022448"/>
    </source>
</evidence>
<keyword evidence="3 4" id="KW-0268">Exocytosis</keyword>
<reference evidence="6 7" key="1">
    <citation type="journal article" date="2018" name="Nat. Ecol. Evol.">
        <title>Pezizomycetes genomes reveal the molecular basis of ectomycorrhizal truffle lifestyle.</title>
        <authorList>
            <person name="Murat C."/>
            <person name="Payen T."/>
            <person name="Noel B."/>
            <person name="Kuo A."/>
            <person name="Morin E."/>
            <person name="Chen J."/>
            <person name="Kohler A."/>
            <person name="Krizsan K."/>
            <person name="Balestrini R."/>
            <person name="Da Silva C."/>
            <person name="Montanini B."/>
            <person name="Hainaut M."/>
            <person name="Levati E."/>
            <person name="Barry K.W."/>
            <person name="Belfiori B."/>
            <person name="Cichocki N."/>
            <person name="Clum A."/>
            <person name="Dockter R.B."/>
            <person name="Fauchery L."/>
            <person name="Guy J."/>
            <person name="Iotti M."/>
            <person name="Le Tacon F."/>
            <person name="Lindquist E.A."/>
            <person name="Lipzen A."/>
            <person name="Malagnac F."/>
            <person name="Mello A."/>
            <person name="Molinier V."/>
            <person name="Miyauchi S."/>
            <person name="Poulain J."/>
            <person name="Riccioni C."/>
            <person name="Rubini A."/>
            <person name="Sitrit Y."/>
            <person name="Splivallo R."/>
            <person name="Traeger S."/>
            <person name="Wang M."/>
            <person name="Zifcakova L."/>
            <person name="Wipf D."/>
            <person name="Zambonelli A."/>
            <person name="Paolocci F."/>
            <person name="Nowrousian M."/>
            <person name="Ottonello S."/>
            <person name="Baldrian P."/>
            <person name="Spatafora J.W."/>
            <person name="Henrissat B."/>
            <person name="Nagy L.G."/>
            <person name="Aury J.M."/>
            <person name="Wincker P."/>
            <person name="Grigoriev I.V."/>
            <person name="Bonfante P."/>
            <person name="Martin F.M."/>
        </authorList>
    </citation>
    <scope>NUCLEOTIDE SEQUENCE [LARGE SCALE GENOMIC DNA]</scope>
    <source>
        <strain evidence="6 7">RN42</strain>
    </source>
</reference>
<accession>A0A3N4I7M6</accession>
<dbReference type="InterPro" id="IPR004140">
    <property type="entry name" value="Exo70"/>
</dbReference>
<keyword evidence="2 4" id="KW-0813">Transport</keyword>
<dbReference type="Proteomes" id="UP000275078">
    <property type="component" value="Unassembled WGS sequence"/>
</dbReference>
<name>A0A3N4I7M6_ASCIM</name>
<dbReference type="Pfam" id="PF20669">
    <property type="entry name" value="Exo70_N"/>
    <property type="match status" value="1"/>
</dbReference>
<evidence type="ECO:0000256" key="3">
    <source>
        <dbReference type="ARBA" id="ARBA00022483"/>
    </source>
</evidence>
<dbReference type="GO" id="GO:0015031">
    <property type="term" value="P:protein transport"/>
    <property type="evidence" value="ECO:0007669"/>
    <property type="project" value="UniProtKB-KW"/>
</dbReference>
<dbReference type="GO" id="GO:0005546">
    <property type="term" value="F:phosphatidylinositol-4,5-bisphosphate binding"/>
    <property type="evidence" value="ECO:0007669"/>
    <property type="project" value="InterPro"/>
</dbReference>
<comment type="similarity">
    <text evidence="1 4">Belongs to the EXO70 family.</text>
</comment>
<dbReference type="GO" id="GO:0000145">
    <property type="term" value="C:exocyst"/>
    <property type="evidence" value="ECO:0007669"/>
    <property type="project" value="InterPro"/>
</dbReference>
<dbReference type="SUPFAM" id="SSF74788">
    <property type="entry name" value="Cullin repeat-like"/>
    <property type="match status" value="1"/>
</dbReference>
<protein>
    <recommendedName>
        <fullName evidence="4">Exocyst complex protein EXO70</fullName>
    </recommendedName>
</protein>
<dbReference type="GO" id="GO:0005935">
    <property type="term" value="C:cellular bud neck"/>
    <property type="evidence" value="ECO:0007669"/>
    <property type="project" value="UniProtKB-SubCell"/>
</dbReference>
<proteinExistence type="inferred from homology"/>
<dbReference type="Pfam" id="PF03081">
    <property type="entry name" value="Exo70_C"/>
    <property type="match status" value="1"/>
</dbReference>
<dbReference type="STRING" id="1160509.A0A3N4I7M6"/>
<evidence type="ECO:0000313" key="6">
    <source>
        <dbReference type="EMBL" id="RPA82072.1"/>
    </source>
</evidence>
<dbReference type="EMBL" id="ML119674">
    <property type="protein sequence ID" value="RPA82072.1"/>
    <property type="molecule type" value="Genomic_DNA"/>
</dbReference>
<gene>
    <name evidence="6" type="ORF">BJ508DRAFT_414332</name>
</gene>
<dbReference type="Gene3D" id="1.20.1280.170">
    <property type="entry name" value="Exocyst complex component Exo70"/>
    <property type="match status" value="1"/>
</dbReference>
<keyword evidence="4" id="KW-0653">Protein transport</keyword>
<organism evidence="6 7">
    <name type="scientific">Ascobolus immersus RN42</name>
    <dbReference type="NCBI Taxonomy" id="1160509"/>
    <lineage>
        <taxon>Eukaryota</taxon>
        <taxon>Fungi</taxon>
        <taxon>Dikarya</taxon>
        <taxon>Ascomycota</taxon>
        <taxon>Pezizomycotina</taxon>
        <taxon>Pezizomycetes</taxon>
        <taxon>Pezizales</taxon>
        <taxon>Ascobolaceae</taxon>
        <taxon>Ascobolus</taxon>
    </lineage>
</organism>